<proteinExistence type="predicted"/>
<name>A0A7J7TIY9_MYOMY</name>
<evidence type="ECO:0000256" key="2">
    <source>
        <dbReference type="SAM" id="MobiDB-lite"/>
    </source>
</evidence>
<dbReference type="InterPro" id="IPR005113">
    <property type="entry name" value="uDENN_dom"/>
</dbReference>
<dbReference type="AlphaFoldDB" id="A0A7J7TIY9"/>
<protein>
    <submittedName>
        <fullName evidence="4">DENN domain containing 3</fullName>
    </submittedName>
</protein>
<feature type="domain" description="UDENN" evidence="3">
    <location>
        <begin position="76"/>
        <end position="380"/>
    </location>
</feature>
<evidence type="ECO:0000259" key="3">
    <source>
        <dbReference type="PROSITE" id="PS50211"/>
    </source>
</evidence>
<feature type="compositionally biased region" description="Basic residues" evidence="2">
    <location>
        <begin position="77"/>
        <end position="89"/>
    </location>
</feature>
<dbReference type="PANTHER" id="PTHR12296:SF21">
    <property type="entry name" value="DENN DOMAIN-CONTAINING PROTEIN 3"/>
    <property type="match status" value="1"/>
</dbReference>
<dbReference type="SMART" id="SM00799">
    <property type="entry name" value="DENN"/>
    <property type="match status" value="1"/>
</dbReference>
<dbReference type="PANTHER" id="PTHR12296">
    <property type="entry name" value="DENN DOMAIN-CONTAINING PROTEIN 4"/>
    <property type="match status" value="1"/>
</dbReference>
<dbReference type="Gene3D" id="3.40.50.11500">
    <property type="match status" value="1"/>
</dbReference>
<dbReference type="InterPro" id="IPR051696">
    <property type="entry name" value="DENN_Domain_GEFs"/>
</dbReference>
<evidence type="ECO:0000313" key="4">
    <source>
        <dbReference type="EMBL" id="KAF6300400.1"/>
    </source>
</evidence>
<dbReference type="GO" id="GO:0032483">
    <property type="term" value="P:regulation of Rab protein signal transduction"/>
    <property type="evidence" value="ECO:0007669"/>
    <property type="project" value="TreeGrafter"/>
</dbReference>
<sequence>MAEAAPQHLALPSGLLELCVLLGAPRDSLRGPEQVAQRRGLPNPSALEPEVLSVFVPPFISKEDGQTAGTSCGTLGRTKRRSFRKKREKPRADPGQGPPGPRETDTEDVSVPDGVDLLALPQLCFPGGLCVAWEPQEDHVHFLVLTDVCGNRTYAAVAQYYRPLHDEHCFYSGKPPWESRLSVGAAGCFVPFAVLLTHLKLCKDFEVDNHIKDFAAKVSLIPSPPPGPLHLIFNLKPLQVVFPSRADPESPVVDLDLHLPLLCFRPEKVLQILACLLTEQRLVFFSASWALLTLVAECFLAYLHPLRWQHTLVPILSGQMLDFLMAPTAFLMGCHLSHLEEVSKEADGLVLINIDSGSVTCSGSDVPDVPLLAAQTFIQR</sequence>
<dbReference type="Proteomes" id="UP000527355">
    <property type="component" value="Unassembled WGS sequence"/>
</dbReference>
<keyword evidence="5" id="KW-1185">Reference proteome</keyword>
<reference evidence="4 5" key="1">
    <citation type="journal article" date="2020" name="Nature">
        <title>Six reference-quality genomes reveal evolution of bat adaptations.</title>
        <authorList>
            <person name="Jebb D."/>
            <person name="Huang Z."/>
            <person name="Pippel M."/>
            <person name="Hughes G.M."/>
            <person name="Lavrichenko K."/>
            <person name="Devanna P."/>
            <person name="Winkler S."/>
            <person name="Jermiin L.S."/>
            <person name="Skirmuntt E.C."/>
            <person name="Katzourakis A."/>
            <person name="Burkitt-Gray L."/>
            <person name="Ray D.A."/>
            <person name="Sullivan K.A.M."/>
            <person name="Roscito J.G."/>
            <person name="Kirilenko B.M."/>
            <person name="Davalos L.M."/>
            <person name="Corthals A.P."/>
            <person name="Power M.L."/>
            <person name="Jones G."/>
            <person name="Ransome R.D."/>
            <person name="Dechmann D.K.N."/>
            <person name="Locatelli A.G."/>
            <person name="Puechmaille S.J."/>
            <person name="Fedrigo O."/>
            <person name="Jarvis E.D."/>
            <person name="Hiller M."/>
            <person name="Vernes S.C."/>
            <person name="Myers E.W."/>
            <person name="Teeling E.C."/>
        </authorList>
    </citation>
    <scope>NUCLEOTIDE SEQUENCE [LARGE SCALE GENOMIC DNA]</scope>
    <source>
        <strain evidence="4">MMyoMyo1</strain>
        <tissue evidence="4">Flight muscle</tissue>
    </source>
</reference>
<dbReference type="InterPro" id="IPR001194">
    <property type="entry name" value="cDENN_dom"/>
</dbReference>
<comment type="caution">
    <text evidence="4">The sequence shown here is derived from an EMBL/GenBank/DDBJ whole genome shotgun (WGS) entry which is preliminary data.</text>
</comment>
<organism evidence="4 5">
    <name type="scientific">Myotis myotis</name>
    <name type="common">Greater mouse-eared bat</name>
    <name type="synonym">Vespertilio myotis</name>
    <dbReference type="NCBI Taxonomy" id="51298"/>
    <lineage>
        <taxon>Eukaryota</taxon>
        <taxon>Metazoa</taxon>
        <taxon>Chordata</taxon>
        <taxon>Craniata</taxon>
        <taxon>Vertebrata</taxon>
        <taxon>Euteleostomi</taxon>
        <taxon>Mammalia</taxon>
        <taxon>Eutheria</taxon>
        <taxon>Laurasiatheria</taxon>
        <taxon>Chiroptera</taxon>
        <taxon>Yangochiroptera</taxon>
        <taxon>Vespertilionidae</taxon>
        <taxon>Myotis</taxon>
    </lineage>
</organism>
<gene>
    <name evidence="4" type="ORF">mMyoMyo1_003806</name>
</gene>
<keyword evidence="1" id="KW-0344">Guanine-nucleotide releasing factor</keyword>
<dbReference type="InterPro" id="IPR043153">
    <property type="entry name" value="DENN_C"/>
</dbReference>
<dbReference type="GO" id="GO:0031410">
    <property type="term" value="C:cytoplasmic vesicle"/>
    <property type="evidence" value="ECO:0007669"/>
    <property type="project" value="TreeGrafter"/>
</dbReference>
<dbReference type="GO" id="GO:0005085">
    <property type="term" value="F:guanyl-nucleotide exchange factor activity"/>
    <property type="evidence" value="ECO:0007669"/>
    <property type="project" value="UniProtKB-KW"/>
</dbReference>
<dbReference type="EMBL" id="JABWUV010000016">
    <property type="protein sequence ID" value="KAF6300400.1"/>
    <property type="molecule type" value="Genomic_DNA"/>
</dbReference>
<evidence type="ECO:0000313" key="5">
    <source>
        <dbReference type="Proteomes" id="UP000527355"/>
    </source>
</evidence>
<dbReference type="Pfam" id="PF03456">
    <property type="entry name" value="uDENN"/>
    <property type="match status" value="1"/>
</dbReference>
<dbReference type="VEuPathDB" id="HostDB:GeneID_118670562"/>
<feature type="region of interest" description="Disordered" evidence="2">
    <location>
        <begin position="65"/>
        <end position="109"/>
    </location>
</feature>
<accession>A0A7J7TIY9</accession>
<dbReference type="PROSITE" id="PS50211">
    <property type="entry name" value="DENN"/>
    <property type="match status" value="1"/>
</dbReference>
<dbReference type="InterPro" id="IPR037516">
    <property type="entry name" value="Tripartite_DENN"/>
</dbReference>
<dbReference type="Pfam" id="PF02141">
    <property type="entry name" value="DENN"/>
    <property type="match status" value="1"/>
</dbReference>
<evidence type="ECO:0000256" key="1">
    <source>
        <dbReference type="ARBA" id="ARBA00022658"/>
    </source>
</evidence>